<dbReference type="Proteomes" id="UP000625711">
    <property type="component" value="Unassembled WGS sequence"/>
</dbReference>
<dbReference type="AlphaFoldDB" id="A0A834IK33"/>
<dbReference type="EMBL" id="JAACXV010000281">
    <property type="protein sequence ID" value="KAF7280597.1"/>
    <property type="molecule type" value="Genomic_DNA"/>
</dbReference>
<name>A0A834IK33_RHYFE</name>
<keyword evidence="2" id="KW-1185">Reference proteome</keyword>
<reference evidence="1" key="1">
    <citation type="submission" date="2020-08" db="EMBL/GenBank/DDBJ databases">
        <title>Genome sequencing and assembly of the red palm weevil Rhynchophorus ferrugineus.</title>
        <authorList>
            <person name="Dias G.B."/>
            <person name="Bergman C.M."/>
            <person name="Manee M."/>
        </authorList>
    </citation>
    <scope>NUCLEOTIDE SEQUENCE</scope>
    <source>
        <strain evidence="1">AA-2017</strain>
        <tissue evidence="1">Whole larva</tissue>
    </source>
</reference>
<evidence type="ECO:0000313" key="2">
    <source>
        <dbReference type="Proteomes" id="UP000625711"/>
    </source>
</evidence>
<proteinExistence type="predicted"/>
<gene>
    <name evidence="1" type="ORF">GWI33_005697</name>
</gene>
<protein>
    <submittedName>
        <fullName evidence="1">Uncharacterized protein</fullName>
    </submittedName>
</protein>
<comment type="caution">
    <text evidence="1">The sequence shown here is derived from an EMBL/GenBank/DDBJ whole genome shotgun (WGS) entry which is preliminary data.</text>
</comment>
<organism evidence="1 2">
    <name type="scientific">Rhynchophorus ferrugineus</name>
    <name type="common">Red palm weevil</name>
    <name type="synonym">Curculio ferrugineus</name>
    <dbReference type="NCBI Taxonomy" id="354439"/>
    <lineage>
        <taxon>Eukaryota</taxon>
        <taxon>Metazoa</taxon>
        <taxon>Ecdysozoa</taxon>
        <taxon>Arthropoda</taxon>
        <taxon>Hexapoda</taxon>
        <taxon>Insecta</taxon>
        <taxon>Pterygota</taxon>
        <taxon>Neoptera</taxon>
        <taxon>Endopterygota</taxon>
        <taxon>Coleoptera</taxon>
        <taxon>Polyphaga</taxon>
        <taxon>Cucujiformia</taxon>
        <taxon>Curculionidae</taxon>
        <taxon>Dryophthorinae</taxon>
        <taxon>Rhynchophorus</taxon>
    </lineage>
</organism>
<evidence type="ECO:0000313" key="1">
    <source>
        <dbReference type="EMBL" id="KAF7280597.1"/>
    </source>
</evidence>
<sequence length="146" mass="16361">MSTFEILRRQKKKTLQDEIKIENRTWSISVPHIYLAPTSHFNKRPAAFDPRQNLKHPGVSLSTAGDVYFFSLSAHPRPPHLRATRRRGRTGVATPSAVSVRVAATLPSRRSKDYRPPCPTFIVRGQIARCYLKTTLLRGRAGGGKG</sequence>
<accession>A0A834IK33</accession>